<dbReference type="PANTHER" id="PTHR46811:SF1">
    <property type="entry name" value="COILED-COIL-HELIX-COILED-COIL-HELIX DOMAIN-CONTAINING PROTEIN 7"/>
    <property type="match status" value="1"/>
</dbReference>
<evidence type="ECO:0000256" key="3">
    <source>
        <dbReference type="ARBA" id="ARBA00023157"/>
    </source>
</evidence>
<feature type="region of interest" description="Disordered" evidence="6">
    <location>
        <begin position="1"/>
        <end position="44"/>
    </location>
</feature>
<feature type="region of interest" description="Disordered" evidence="6">
    <location>
        <begin position="83"/>
        <end position="111"/>
    </location>
</feature>
<evidence type="ECO:0000256" key="6">
    <source>
        <dbReference type="SAM" id="MobiDB-lite"/>
    </source>
</evidence>
<dbReference type="GO" id="GO:0033108">
    <property type="term" value="P:mitochondrial respiratory chain complex assembly"/>
    <property type="evidence" value="ECO:0007669"/>
    <property type="project" value="TreeGrafter"/>
</dbReference>
<evidence type="ECO:0000256" key="2">
    <source>
        <dbReference type="ARBA" id="ARBA00023128"/>
    </source>
</evidence>
<dbReference type="Proteomes" id="UP000820818">
    <property type="component" value="Linkage Group LG7"/>
</dbReference>
<feature type="compositionally biased region" description="Polar residues" evidence="6">
    <location>
        <begin position="27"/>
        <end position="40"/>
    </location>
</feature>
<accession>A0AAD5L320</accession>
<dbReference type="EMBL" id="WJBH02000007">
    <property type="protein sequence ID" value="KAI9555295.1"/>
    <property type="molecule type" value="Genomic_DNA"/>
</dbReference>
<comment type="subcellular location">
    <subcellularLocation>
        <location evidence="1">Mitochondrion intermembrane space</location>
    </subcellularLocation>
</comment>
<keyword evidence="3" id="KW-1015">Disulfide bond</keyword>
<dbReference type="InterPro" id="IPR009069">
    <property type="entry name" value="Cys_alpha_HP_mot_SF"/>
</dbReference>
<name>A0AAD5L320_9CRUS</name>
<evidence type="ECO:0000256" key="1">
    <source>
        <dbReference type="ARBA" id="ARBA00004569"/>
    </source>
</evidence>
<dbReference type="PROSITE" id="PS51808">
    <property type="entry name" value="CHCH"/>
    <property type="match status" value="1"/>
</dbReference>
<feature type="compositionally biased region" description="Basic and acidic residues" evidence="6">
    <location>
        <begin position="9"/>
        <end position="20"/>
    </location>
</feature>
<dbReference type="AlphaFoldDB" id="A0AAD5L320"/>
<protein>
    <recommendedName>
        <fullName evidence="5">Coiled-coil-helix-coiled-coil-helix domain-containing protein 7</fullName>
    </recommendedName>
</protein>
<evidence type="ECO:0000313" key="8">
    <source>
        <dbReference type="Proteomes" id="UP000820818"/>
    </source>
</evidence>
<dbReference type="PANTHER" id="PTHR46811">
    <property type="entry name" value="COILED-COIL-HELIX-COILED-COIL-HELIX DOMAIN-CONTAINING PROTEIN 7"/>
    <property type="match status" value="1"/>
</dbReference>
<organism evidence="7 8">
    <name type="scientific">Daphnia sinensis</name>
    <dbReference type="NCBI Taxonomy" id="1820382"/>
    <lineage>
        <taxon>Eukaryota</taxon>
        <taxon>Metazoa</taxon>
        <taxon>Ecdysozoa</taxon>
        <taxon>Arthropoda</taxon>
        <taxon>Crustacea</taxon>
        <taxon>Branchiopoda</taxon>
        <taxon>Diplostraca</taxon>
        <taxon>Cladocera</taxon>
        <taxon>Anomopoda</taxon>
        <taxon>Daphniidae</taxon>
        <taxon>Daphnia</taxon>
        <taxon>Daphnia similis group</taxon>
    </lineage>
</organism>
<dbReference type="SUPFAM" id="SSF47072">
    <property type="entry name" value="Cysteine alpha-hairpin motif"/>
    <property type="match status" value="1"/>
</dbReference>
<keyword evidence="8" id="KW-1185">Reference proteome</keyword>
<dbReference type="InterPro" id="IPR051040">
    <property type="entry name" value="COX23"/>
</dbReference>
<evidence type="ECO:0000313" key="7">
    <source>
        <dbReference type="EMBL" id="KAI9555295.1"/>
    </source>
</evidence>
<gene>
    <name evidence="7" type="ORF">GHT06_017810</name>
</gene>
<reference evidence="7 8" key="1">
    <citation type="submission" date="2022-05" db="EMBL/GenBank/DDBJ databases">
        <title>A multi-omics perspective on studying reproductive biology in Daphnia sinensis.</title>
        <authorList>
            <person name="Jia J."/>
        </authorList>
    </citation>
    <scope>NUCLEOTIDE SEQUENCE [LARGE SCALE GENOMIC DNA]</scope>
    <source>
        <strain evidence="7 8">WSL</strain>
    </source>
</reference>
<evidence type="ECO:0000256" key="5">
    <source>
        <dbReference type="ARBA" id="ARBA00039509"/>
    </source>
</evidence>
<evidence type="ECO:0000256" key="4">
    <source>
        <dbReference type="ARBA" id="ARBA00038205"/>
    </source>
</evidence>
<proteinExistence type="inferred from homology"/>
<dbReference type="GO" id="GO:0005758">
    <property type="term" value="C:mitochondrial intermembrane space"/>
    <property type="evidence" value="ECO:0007669"/>
    <property type="project" value="UniProtKB-SubCell"/>
</dbReference>
<keyword evidence="2" id="KW-0496">Mitochondrion</keyword>
<sequence>MLESGTNMEEYKMSELERSNQRRIKNRQATEFNNDANNPCSKEHKMANECSTNNFQDREKCKAYFANYRACMEFWTNIKAERRRERIRPLLPPPEEREQILQDARNKAKLS</sequence>
<comment type="caution">
    <text evidence="7">The sequence shown here is derived from an EMBL/GenBank/DDBJ whole genome shotgun (WGS) entry which is preliminary data.</text>
</comment>
<comment type="similarity">
    <text evidence="4">Belongs to the CHCHD7 family.</text>
</comment>